<feature type="compositionally biased region" description="Polar residues" evidence="2">
    <location>
        <begin position="227"/>
        <end position="236"/>
    </location>
</feature>
<dbReference type="SMART" id="SM00066">
    <property type="entry name" value="GAL4"/>
    <property type="match status" value="1"/>
</dbReference>
<keyword evidence="5" id="KW-1185">Reference proteome</keyword>
<dbReference type="GeneID" id="70129931"/>
<keyword evidence="1" id="KW-0539">Nucleus</keyword>
<dbReference type="EMBL" id="JAGPXC010000012">
    <property type="protein sequence ID" value="KAH6645055.1"/>
    <property type="molecule type" value="Genomic_DNA"/>
</dbReference>
<dbReference type="OrthoDB" id="4356994at2759"/>
<evidence type="ECO:0000256" key="2">
    <source>
        <dbReference type="SAM" id="MobiDB-lite"/>
    </source>
</evidence>
<name>A0A9P8RKM5_9PEZI</name>
<dbReference type="PROSITE" id="PS00463">
    <property type="entry name" value="ZN2_CY6_FUNGAL_1"/>
    <property type="match status" value="1"/>
</dbReference>
<dbReference type="CDD" id="cd00067">
    <property type="entry name" value="GAL4"/>
    <property type="match status" value="1"/>
</dbReference>
<dbReference type="Pfam" id="PF00172">
    <property type="entry name" value="Zn_clus"/>
    <property type="match status" value="1"/>
</dbReference>
<sequence length="480" mass="52329">MIIFVTVSGARTQLPRCYSLIVYGQHELGVLNRMFQNLKARRGVSGNSEYVVQSASPPFERNRAKKQQACTFCKLKKLKCTPQESSCARCLKQGLQCSYSTVDTTEMTIDYTDPTDTSAIDRRQSDPTSDSGNEVDLPANSSLSDPIHDDHDSSLHFFFPNVDFSGLMNNADGLGTCTGISDPEVDFWHRDPTAFPPNQISDFTADFISDCALEGDKNNPGGEPINGSKTWPQPASTMAGDTDCIHVQVPRASSTTPTPAPTSATRAKSLSGVSGTGCSGPEMSSTQPAQSLSSTCRCLDHVLCANKAMQVKLVWGASLRSGTSVSVDDMLQCQKDVLGSCETLLKCNSCRLRAEYLMLVVSMCHEMTNVLGDFYTMTVPRSQCESSKRPRRGSDKLTSATRGVLAGGWQLEDEDEVQIIRRLIGVRITKLGNLISQLETAVSSNHSTYEWIIRALRELNTDKIVSIRSEGDSIPSNVDS</sequence>
<proteinExistence type="predicted"/>
<evidence type="ECO:0000313" key="4">
    <source>
        <dbReference type="EMBL" id="KAH6645055.1"/>
    </source>
</evidence>
<reference evidence="4" key="1">
    <citation type="journal article" date="2021" name="Nat. Commun.">
        <title>Genetic determinants of endophytism in the Arabidopsis root mycobiome.</title>
        <authorList>
            <person name="Mesny F."/>
            <person name="Miyauchi S."/>
            <person name="Thiergart T."/>
            <person name="Pickel B."/>
            <person name="Atanasova L."/>
            <person name="Karlsson M."/>
            <person name="Huettel B."/>
            <person name="Barry K.W."/>
            <person name="Haridas S."/>
            <person name="Chen C."/>
            <person name="Bauer D."/>
            <person name="Andreopoulos W."/>
            <person name="Pangilinan J."/>
            <person name="LaButti K."/>
            <person name="Riley R."/>
            <person name="Lipzen A."/>
            <person name="Clum A."/>
            <person name="Drula E."/>
            <person name="Henrissat B."/>
            <person name="Kohler A."/>
            <person name="Grigoriev I.V."/>
            <person name="Martin F.M."/>
            <person name="Hacquard S."/>
        </authorList>
    </citation>
    <scope>NUCLEOTIDE SEQUENCE</scope>
    <source>
        <strain evidence="4">MPI-SDFR-AT-0073</strain>
    </source>
</reference>
<protein>
    <recommendedName>
        <fullName evidence="3">Zn(2)-C6 fungal-type domain-containing protein</fullName>
    </recommendedName>
</protein>
<feature type="region of interest" description="Disordered" evidence="2">
    <location>
        <begin position="109"/>
        <end position="146"/>
    </location>
</feature>
<dbReference type="GO" id="GO:0008270">
    <property type="term" value="F:zinc ion binding"/>
    <property type="evidence" value="ECO:0007669"/>
    <property type="project" value="InterPro"/>
</dbReference>
<dbReference type="SUPFAM" id="SSF57701">
    <property type="entry name" value="Zn2/Cys6 DNA-binding domain"/>
    <property type="match status" value="1"/>
</dbReference>
<organism evidence="4 5">
    <name type="scientific">Truncatella angustata</name>
    <dbReference type="NCBI Taxonomy" id="152316"/>
    <lineage>
        <taxon>Eukaryota</taxon>
        <taxon>Fungi</taxon>
        <taxon>Dikarya</taxon>
        <taxon>Ascomycota</taxon>
        <taxon>Pezizomycotina</taxon>
        <taxon>Sordariomycetes</taxon>
        <taxon>Xylariomycetidae</taxon>
        <taxon>Amphisphaeriales</taxon>
        <taxon>Sporocadaceae</taxon>
        <taxon>Truncatella</taxon>
    </lineage>
</organism>
<evidence type="ECO:0000256" key="1">
    <source>
        <dbReference type="ARBA" id="ARBA00023242"/>
    </source>
</evidence>
<accession>A0A9P8RKM5</accession>
<dbReference type="InterPro" id="IPR036864">
    <property type="entry name" value="Zn2-C6_fun-type_DNA-bd_sf"/>
</dbReference>
<dbReference type="GO" id="GO:0000981">
    <property type="term" value="F:DNA-binding transcription factor activity, RNA polymerase II-specific"/>
    <property type="evidence" value="ECO:0007669"/>
    <property type="project" value="InterPro"/>
</dbReference>
<evidence type="ECO:0000259" key="3">
    <source>
        <dbReference type="PROSITE" id="PS50048"/>
    </source>
</evidence>
<dbReference type="Gene3D" id="4.10.240.10">
    <property type="entry name" value="Zn(2)-C6 fungal-type DNA-binding domain"/>
    <property type="match status" value="1"/>
</dbReference>
<evidence type="ECO:0000313" key="5">
    <source>
        <dbReference type="Proteomes" id="UP000758603"/>
    </source>
</evidence>
<feature type="domain" description="Zn(2)-C6 fungal-type" evidence="3">
    <location>
        <begin position="69"/>
        <end position="99"/>
    </location>
</feature>
<dbReference type="InterPro" id="IPR001138">
    <property type="entry name" value="Zn2Cys6_DnaBD"/>
</dbReference>
<comment type="caution">
    <text evidence="4">The sequence shown here is derived from an EMBL/GenBank/DDBJ whole genome shotgun (WGS) entry which is preliminary data.</text>
</comment>
<dbReference type="RefSeq" id="XP_045951569.1">
    <property type="nucleotide sequence ID" value="XM_046101039.1"/>
</dbReference>
<dbReference type="AlphaFoldDB" id="A0A9P8RKM5"/>
<feature type="compositionally biased region" description="Low complexity" evidence="2">
    <location>
        <begin position="250"/>
        <end position="267"/>
    </location>
</feature>
<gene>
    <name evidence="4" type="ORF">BKA67DRAFT_542041</name>
</gene>
<feature type="region of interest" description="Disordered" evidence="2">
    <location>
        <begin position="219"/>
        <end position="285"/>
    </location>
</feature>
<dbReference type="Proteomes" id="UP000758603">
    <property type="component" value="Unassembled WGS sequence"/>
</dbReference>
<dbReference type="PROSITE" id="PS50048">
    <property type="entry name" value="ZN2_CY6_FUNGAL_2"/>
    <property type="match status" value="1"/>
</dbReference>